<feature type="compositionally biased region" description="Basic and acidic residues" evidence="1">
    <location>
        <begin position="18"/>
        <end position="41"/>
    </location>
</feature>
<evidence type="ECO:0000256" key="1">
    <source>
        <dbReference type="SAM" id="MobiDB-lite"/>
    </source>
</evidence>
<reference evidence="2" key="1">
    <citation type="submission" date="2023-02" db="EMBL/GenBank/DDBJ databases">
        <title>Identification and recombinant expression of a fungal hydrolase from Papiliotrema laurentii that hydrolyzes apple cutin and clears colloidal polyester polyurethane.</title>
        <authorList>
            <consortium name="DOE Joint Genome Institute"/>
            <person name="Roman V.A."/>
            <person name="Bojanowski C."/>
            <person name="Crable B.R."/>
            <person name="Wagner D.N."/>
            <person name="Hung C.S."/>
            <person name="Nadeau L.J."/>
            <person name="Schratz L."/>
            <person name="Haridas S."/>
            <person name="Pangilinan J."/>
            <person name="Lipzen A."/>
            <person name="Na H."/>
            <person name="Yan M."/>
            <person name="Ng V."/>
            <person name="Grigoriev I.V."/>
            <person name="Spatafora J.W."/>
            <person name="Barlow D."/>
            <person name="Biffinger J."/>
            <person name="Kelley-Loughnane N."/>
            <person name="Varaljay V.A."/>
            <person name="Crookes-Goodson W.J."/>
        </authorList>
    </citation>
    <scope>NUCLEOTIDE SEQUENCE</scope>
    <source>
        <strain evidence="2">5307AH</strain>
    </source>
</reference>
<feature type="compositionally biased region" description="Low complexity" evidence="1">
    <location>
        <begin position="225"/>
        <end position="265"/>
    </location>
</feature>
<dbReference type="AlphaFoldDB" id="A0AAD9CRL3"/>
<protein>
    <submittedName>
        <fullName evidence="2">Uncharacterized protein</fullName>
    </submittedName>
</protein>
<evidence type="ECO:0000313" key="2">
    <source>
        <dbReference type="EMBL" id="KAK1920539.1"/>
    </source>
</evidence>
<feature type="region of interest" description="Disordered" evidence="1">
    <location>
        <begin position="144"/>
        <end position="265"/>
    </location>
</feature>
<organism evidence="2 3">
    <name type="scientific">Papiliotrema laurentii</name>
    <name type="common">Cryptococcus laurentii</name>
    <dbReference type="NCBI Taxonomy" id="5418"/>
    <lineage>
        <taxon>Eukaryota</taxon>
        <taxon>Fungi</taxon>
        <taxon>Dikarya</taxon>
        <taxon>Basidiomycota</taxon>
        <taxon>Agaricomycotina</taxon>
        <taxon>Tremellomycetes</taxon>
        <taxon>Tremellales</taxon>
        <taxon>Rhynchogastremaceae</taxon>
        <taxon>Papiliotrema</taxon>
    </lineage>
</organism>
<accession>A0AAD9CRL3</accession>
<dbReference type="EMBL" id="JAODAN010000022">
    <property type="protein sequence ID" value="KAK1920539.1"/>
    <property type="molecule type" value="Genomic_DNA"/>
</dbReference>
<sequence length="265" mass="29210">MLGARRERRLVGDGADTGAKRDRWQEGRGAEGRGARGEGQRQGRQAAVSKRRGRRARSAGICLIVWSDDVCVCFSPEPRGCRIRPLLVLALWLKAWLSPHWNTAIPFDPTASPSAHLSRWYPSTPPPHSSLSISSSTLSPLIHPHLHAPMGLASNSQQPKPTPAHQAERADSLLPPEPLLHLNRLTGSNPNNNLTSSSPLPRVRPRLDPGQQGQYAPPAGPPPGQQQQYGQQQYGQPQQQYGQPQQQYGHSQQQYGQPQQYGQQQ</sequence>
<feature type="compositionally biased region" description="Low complexity" evidence="1">
    <location>
        <begin position="185"/>
        <end position="201"/>
    </location>
</feature>
<gene>
    <name evidence="2" type="ORF">DB88DRAFT_475825</name>
</gene>
<proteinExistence type="predicted"/>
<comment type="caution">
    <text evidence="2">The sequence shown here is derived from an EMBL/GenBank/DDBJ whole genome shotgun (WGS) entry which is preliminary data.</text>
</comment>
<name>A0AAD9CRL3_PAPLA</name>
<dbReference type="Proteomes" id="UP001182556">
    <property type="component" value="Unassembled WGS sequence"/>
</dbReference>
<feature type="region of interest" description="Disordered" evidence="1">
    <location>
        <begin position="1"/>
        <end position="52"/>
    </location>
</feature>
<evidence type="ECO:0000313" key="3">
    <source>
        <dbReference type="Proteomes" id="UP001182556"/>
    </source>
</evidence>
<keyword evidence="3" id="KW-1185">Reference proteome</keyword>
<feature type="non-terminal residue" evidence="2">
    <location>
        <position position="1"/>
    </location>
</feature>